<dbReference type="Gene3D" id="3.50.50.60">
    <property type="entry name" value="FAD/NAD(P)-binding domain"/>
    <property type="match status" value="1"/>
</dbReference>
<evidence type="ECO:0000313" key="2">
    <source>
        <dbReference type="EMBL" id="BFO18857.1"/>
    </source>
</evidence>
<dbReference type="InterPro" id="IPR036188">
    <property type="entry name" value="FAD/NAD-bd_sf"/>
</dbReference>
<sequence length="139" mass="15241">MKGTGRFKDWDVSAVYRAVGYLSDKLPKLPWDLDSGTVPDQGGRVLQESGEHLRSTYVTGWIRRGPVGLIGHTKGDANETVANLLEDYAAGRLDTPETPARRPWTRSSPSAASASPPGTAGTAWTPRRRRWARRRAARG</sequence>
<gene>
    <name evidence="2" type="ORF">SHKM778_52450</name>
</gene>
<proteinExistence type="predicted"/>
<name>A0AAT9HN43_9ACTN</name>
<organism evidence="2">
    <name type="scientific">Streptomyces haneummycinicus</name>
    <dbReference type="NCBI Taxonomy" id="3074435"/>
    <lineage>
        <taxon>Bacteria</taxon>
        <taxon>Bacillati</taxon>
        <taxon>Actinomycetota</taxon>
        <taxon>Actinomycetes</taxon>
        <taxon>Kitasatosporales</taxon>
        <taxon>Streptomycetaceae</taxon>
        <taxon>Streptomyces</taxon>
    </lineage>
</organism>
<evidence type="ECO:0000256" key="1">
    <source>
        <dbReference type="SAM" id="MobiDB-lite"/>
    </source>
</evidence>
<reference evidence="2" key="2">
    <citation type="submission" date="2024-07" db="EMBL/GenBank/DDBJ databases">
        <title>Streptomyces haneummycinica sp. nov., a new antibiotic-producing actinobacterium isolated from marine sediment.</title>
        <authorList>
            <person name="Uemura M."/>
            <person name="Hamada M."/>
            <person name="Hirano S."/>
            <person name="Kobayashi K."/>
            <person name="Ohshiro T."/>
            <person name="Kobayashi T."/>
            <person name="Terahara T."/>
        </authorList>
    </citation>
    <scope>NUCLEOTIDE SEQUENCE</scope>
    <source>
        <strain evidence="2">KM77-8</strain>
    </source>
</reference>
<accession>A0AAT9HN43</accession>
<dbReference type="Gene3D" id="3.40.50.720">
    <property type="entry name" value="NAD(P)-binding Rossmann-like Domain"/>
    <property type="match status" value="1"/>
</dbReference>
<reference evidence="2" key="1">
    <citation type="submission" date="2024-06" db="EMBL/GenBank/DDBJ databases">
        <authorList>
            <consortium name="consrtm"/>
            <person name="Uemura M."/>
            <person name="Terahara T."/>
        </authorList>
    </citation>
    <scope>NUCLEOTIDE SEQUENCE</scope>
    <source>
        <strain evidence="2">KM77-8</strain>
    </source>
</reference>
<protein>
    <submittedName>
        <fullName evidence="2">Uncharacterized protein</fullName>
    </submittedName>
</protein>
<dbReference type="EMBL" id="AP035768">
    <property type="protein sequence ID" value="BFO18857.1"/>
    <property type="molecule type" value="Genomic_DNA"/>
</dbReference>
<feature type="compositionally biased region" description="Basic residues" evidence="1">
    <location>
        <begin position="126"/>
        <end position="139"/>
    </location>
</feature>
<feature type="compositionally biased region" description="Low complexity" evidence="1">
    <location>
        <begin position="101"/>
        <end position="125"/>
    </location>
</feature>
<feature type="region of interest" description="Disordered" evidence="1">
    <location>
        <begin position="91"/>
        <end position="139"/>
    </location>
</feature>
<dbReference type="AlphaFoldDB" id="A0AAT9HN43"/>